<gene>
    <name evidence="1" type="ORF">LNINA_LOCUS8307</name>
</gene>
<proteinExistence type="predicted"/>
<keyword evidence="2" id="KW-1185">Reference proteome</keyword>
<comment type="caution">
    <text evidence="1">The sequence shown here is derived from an EMBL/GenBank/DDBJ whole genome shotgun (WGS) entry which is preliminary data.</text>
</comment>
<evidence type="ECO:0000313" key="1">
    <source>
        <dbReference type="EMBL" id="CAK1548961.1"/>
    </source>
</evidence>
<dbReference type="EMBL" id="CAVLEF010000011">
    <property type="protein sequence ID" value="CAK1548961.1"/>
    <property type="molecule type" value="Genomic_DNA"/>
</dbReference>
<dbReference type="Proteomes" id="UP001497472">
    <property type="component" value="Unassembled WGS sequence"/>
</dbReference>
<organism evidence="1 2">
    <name type="scientific">Leptosia nina</name>
    <dbReference type="NCBI Taxonomy" id="320188"/>
    <lineage>
        <taxon>Eukaryota</taxon>
        <taxon>Metazoa</taxon>
        <taxon>Ecdysozoa</taxon>
        <taxon>Arthropoda</taxon>
        <taxon>Hexapoda</taxon>
        <taxon>Insecta</taxon>
        <taxon>Pterygota</taxon>
        <taxon>Neoptera</taxon>
        <taxon>Endopterygota</taxon>
        <taxon>Lepidoptera</taxon>
        <taxon>Glossata</taxon>
        <taxon>Ditrysia</taxon>
        <taxon>Papilionoidea</taxon>
        <taxon>Pieridae</taxon>
        <taxon>Pierinae</taxon>
        <taxon>Leptosia</taxon>
    </lineage>
</organism>
<accession>A0AAV1JK59</accession>
<reference evidence="1 2" key="1">
    <citation type="submission" date="2023-11" db="EMBL/GenBank/DDBJ databases">
        <authorList>
            <person name="Okamura Y."/>
        </authorList>
    </citation>
    <scope>NUCLEOTIDE SEQUENCE [LARGE SCALE GENOMIC DNA]</scope>
</reference>
<evidence type="ECO:0000313" key="2">
    <source>
        <dbReference type="Proteomes" id="UP001497472"/>
    </source>
</evidence>
<protein>
    <submittedName>
        <fullName evidence="1">Uncharacterized protein</fullName>
    </submittedName>
</protein>
<sequence>MKDSKAVYVTKNLKVYNRNVALYPSEIINQSCLKEYEFCRDFSCQFDNKTDVLCTCRKTRKRYYLSHDVYRAQERYPAWKSFTEIGVGSVKTLPKQRTKRIYLPETRDKGIGSSDLLLERQHKHCEYSYYEQKRTSSKCVGGILDTNMSVVNQKLSPIVQTKSGTTSPVPATVSAPTLDLDVNSPQKNKIKTQTQIIDPKICKRSKDKLMKQVTREIVPKNEVVGKIKITVNQQARIEKDYSSDSLVQHIHNLENPSFDKQSKTSLDPMENKLEREYRKMFATENNESVTKTSMEKPSSDLKRPSALRRRFESLRKGICKKEDSTKEAVVDKIGSRKSILSRKDVSIASDPPSLEAKSYSNTKIYSPYTSFTQPYKTYNPTVTIKKSPEKRQGPSGNWSTDIVDSECQSVRGMFKLWGKKFNFEEDNYKKTIQYTGKTPENVVEIIVPDKRGKEKKGSKRFFFF</sequence>
<dbReference type="AlphaFoldDB" id="A0AAV1JK59"/>
<name>A0AAV1JK59_9NEOP</name>